<evidence type="ECO:0000256" key="6">
    <source>
        <dbReference type="RuleBase" id="RU000461"/>
    </source>
</evidence>
<organism evidence="8 9">
    <name type="scientific">Cadophora malorum</name>
    <dbReference type="NCBI Taxonomy" id="108018"/>
    <lineage>
        <taxon>Eukaryota</taxon>
        <taxon>Fungi</taxon>
        <taxon>Dikarya</taxon>
        <taxon>Ascomycota</taxon>
        <taxon>Pezizomycotina</taxon>
        <taxon>Leotiomycetes</taxon>
        <taxon>Helotiales</taxon>
        <taxon>Ploettnerulaceae</taxon>
        <taxon>Cadophora</taxon>
    </lineage>
</organism>
<dbReference type="GO" id="GO:0016705">
    <property type="term" value="F:oxidoreductase activity, acting on paired donors, with incorporation or reduction of molecular oxygen"/>
    <property type="evidence" value="ECO:0007669"/>
    <property type="project" value="InterPro"/>
</dbReference>
<feature type="region of interest" description="Disordered" evidence="7">
    <location>
        <begin position="347"/>
        <end position="369"/>
    </location>
</feature>
<keyword evidence="5 6" id="KW-0349">Heme</keyword>
<dbReference type="PROSITE" id="PS00086">
    <property type="entry name" value="CYTOCHROME_P450"/>
    <property type="match status" value="1"/>
</dbReference>
<reference evidence="8" key="1">
    <citation type="submission" date="2021-02" db="EMBL/GenBank/DDBJ databases">
        <title>Genome sequence Cadophora malorum strain M34.</title>
        <authorList>
            <person name="Stefanovic E."/>
            <person name="Vu D."/>
            <person name="Scully C."/>
            <person name="Dijksterhuis J."/>
            <person name="Roader J."/>
            <person name="Houbraken J."/>
        </authorList>
    </citation>
    <scope>NUCLEOTIDE SEQUENCE</scope>
    <source>
        <strain evidence="8">M34</strain>
    </source>
</reference>
<evidence type="ECO:0000313" key="8">
    <source>
        <dbReference type="EMBL" id="KAG4422212.1"/>
    </source>
</evidence>
<comment type="similarity">
    <text evidence="2 6">Belongs to the cytochrome P450 family.</text>
</comment>
<dbReference type="Pfam" id="PF00067">
    <property type="entry name" value="p450"/>
    <property type="match status" value="1"/>
</dbReference>
<dbReference type="InterPro" id="IPR036396">
    <property type="entry name" value="Cyt_P450_sf"/>
</dbReference>
<dbReference type="GO" id="GO:0004497">
    <property type="term" value="F:monooxygenase activity"/>
    <property type="evidence" value="ECO:0007669"/>
    <property type="project" value="UniProtKB-KW"/>
</dbReference>
<dbReference type="CDD" id="cd11060">
    <property type="entry name" value="CYP57A1-like"/>
    <property type="match status" value="1"/>
</dbReference>
<keyword evidence="4 5" id="KW-0408">Iron</keyword>
<protein>
    <recommendedName>
        <fullName evidence="10">Cytochrome P450</fullName>
    </recommendedName>
</protein>
<dbReference type="InterPro" id="IPR002401">
    <property type="entry name" value="Cyt_P450_E_grp-I"/>
</dbReference>
<evidence type="ECO:0000256" key="7">
    <source>
        <dbReference type="SAM" id="MobiDB-lite"/>
    </source>
</evidence>
<dbReference type="AlphaFoldDB" id="A0A8H8BRV4"/>
<dbReference type="Proteomes" id="UP000664132">
    <property type="component" value="Unassembled WGS sequence"/>
</dbReference>
<name>A0A8H8BRV4_9HELO</name>
<dbReference type="PANTHER" id="PTHR24305:SF232">
    <property type="entry name" value="P450, PUTATIVE (EUROFUNG)-RELATED"/>
    <property type="match status" value="1"/>
</dbReference>
<gene>
    <name evidence="8" type="ORF">IFR04_004592</name>
</gene>
<evidence type="ECO:0000256" key="4">
    <source>
        <dbReference type="ARBA" id="ARBA00023004"/>
    </source>
</evidence>
<evidence type="ECO:0000256" key="5">
    <source>
        <dbReference type="PIRSR" id="PIRSR602401-1"/>
    </source>
</evidence>
<comment type="cofactor">
    <cofactor evidence="1 5">
        <name>heme</name>
        <dbReference type="ChEBI" id="CHEBI:30413"/>
    </cofactor>
</comment>
<dbReference type="OrthoDB" id="3934656at2759"/>
<evidence type="ECO:0000256" key="2">
    <source>
        <dbReference type="ARBA" id="ARBA00010617"/>
    </source>
</evidence>
<keyword evidence="6" id="KW-0560">Oxidoreductase</keyword>
<keyword evidence="9" id="KW-1185">Reference proteome</keyword>
<dbReference type="InterPro" id="IPR001128">
    <property type="entry name" value="Cyt_P450"/>
</dbReference>
<dbReference type="InterPro" id="IPR050121">
    <property type="entry name" value="Cytochrome_P450_monoxygenase"/>
</dbReference>
<comment type="caution">
    <text evidence="8">The sequence shown here is derived from an EMBL/GenBank/DDBJ whole genome shotgun (WGS) entry which is preliminary data.</text>
</comment>
<evidence type="ECO:0008006" key="10">
    <source>
        <dbReference type="Google" id="ProtNLM"/>
    </source>
</evidence>
<feature type="compositionally biased region" description="Polar residues" evidence="7">
    <location>
        <begin position="347"/>
        <end position="359"/>
    </location>
</feature>
<evidence type="ECO:0000256" key="1">
    <source>
        <dbReference type="ARBA" id="ARBA00001971"/>
    </source>
</evidence>
<sequence>MEDAARNNDVVDLSVWLQWYAFDAIGNITFQRKFGFMERKEDVDEMIEGIDLGLQYVKVIGQFPNLHPYIMGNRFWMFFLKRFANLKDTLSKFMVITADQITLYDNDTDKHQRTDFLAQIRSKKDKSGRMTHRDEMNHLSNNLLAGSDTTAISLRACFYYLIKTPHAYEKLVQEIFEANSRGRLSPFVTYDESLHLPYLQSVIKEALRMHPGVGFPLERYVPSGGRILCGYFVPAGTNVSISAPVIHQNQTIFGADADTFRPERWIEASAEQLKIMDRAMLHFGYGTRTCIGKNISLMEMGKFIPQVLRHFHLQWASPNTEWTTNAAWFWKQSDILHFNAKLTQLGSKHQPNELNQPSKSDPPALTMAG</sequence>
<dbReference type="EMBL" id="JAFJYH010000052">
    <property type="protein sequence ID" value="KAG4422212.1"/>
    <property type="molecule type" value="Genomic_DNA"/>
</dbReference>
<dbReference type="PRINTS" id="PR00463">
    <property type="entry name" value="EP450I"/>
</dbReference>
<feature type="binding site" description="axial binding residue" evidence="5">
    <location>
        <position position="290"/>
    </location>
    <ligand>
        <name>heme</name>
        <dbReference type="ChEBI" id="CHEBI:30413"/>
    </ligand>
    <ligandPart>
        <name>Fe</name>
        <dbReference type="ChEBI" id="CHEBI:18248"/>
    </ligandPart>
</feature>
<evidence type="ECO:0000313" key="9">
    <source>
        <dbReference type="Proteomes" id="UP000664132"/>
    </source>
</evidence>
<dbReference type="GO" id="GO:0005506">
    <property type="term" value="F:iron ion binding"/>
    <property type="evidence" value="ECO:0007669"/>
    <property type="project" value="InterPro"/>
</dbReference>
<dbReference type="InterPro" id="IPR017972">
    <property type="entry name" value="Cyt_P450_CS"/>
</dbReference>
<accession>A0A8H8BRV4</accession>
<keyword evidence="6" id="KW-0503">Monooxygenase</keyword>
<keyword evidence="3 5" id="KW-0479">Metal-binding</keyword>
<dbReference type="GO" id="GO:0020037">
    <property type="term" value="F:heme binding"/>
    <property type="evidence" value="ECO:0007669"/>
    <property type="project" value="InterPro"/>
</dbReference>
<dbReference type="Gene3D" id="1.10.630.10">
    <property type="entry name" value="Cytochrome P450"/>
    <property type="match status" value="1"/>
</dbReference>
<evidence type="ECO:0000256" key="3">
    <source>
        <dbReference type="ARBA" id="ARBA00022723"/>
    </source>
</evidence>
<dbReference type="PANTHER" id="PTHR24305">
    <property type="entry name" value="CYTOCHROME P450"/>
    <property type="match status" value="1"/>
</dbReference>
<dbReference type="PRINTS" id="PR00385">
    <property type="entry name" value="P450"/>
</dbReference>
<dbReference type="SUPFAM" id="SSF48264">
    <property type="entry name" value="Cytochrome P450"/>
    <property type="match status" value="1"/>
</dbReference>
<proteinExistence type="inferred from homology"/>